<keyword evidence="1" id="KW-0812">Transmembrane</keyword>
<evidence type="ECO:0000313" key="2">
    <source>
        <dbReference type="EMBL" id="SFI41621.1"/>
    </source>
</evidence>
<keyword evidence="1" id="KW-1133">Transmembrane helix</keyword>
<evidence type="ECO:0000313" key="3">
    <source>
        <dbReference type="Proteomes" id="UP000182737"/>
    </source>
</evidence>
<dbReference type="EMBL" id="FORI01000001">
    <property type="protein sequence ID" value="SFI41621.1"/>
    <property type="molecule type" value="Genomic_DNA"/>
</dbReference>
<gene>
    <name evidence="2" type="ORF">SAMN04487775_101233</name>
</gene>
<keyword evidence="3" id="KW-1185">Reference proteome</keyword>
<feature type="transmembrane region" description="Helical" evidence="1">
    <location>
        <begin position="71"/>
        <end position="91"/>
    </location>
</feature>
<proteinExistence type="predicted"/>
<feature type="transmembrane region" description="Helical" evidence="1">
    <location>
        <begin position="43"/>
        <end position="59"/>
    </location>
</feature>
<accession>A0A1I3I102</accession>
<organism evidence="2 3">
    <name type="scientific">Treponema bryantii</name>
    <dbReference type="NCBI Taxonomy" id="163"/>
    <lineage>
        <taxon>Bacteria</taxon>
        <taxon>Pseudomonadati</taxon>
        <taxon>Spirochaetota</taxon>
        <taxon>Spirochaetia</taxon>
        <taxon>Spirochaetales</taxon>
        <taxon>Treponemataceae</taxon>
        <taxon>Treponema</taxon>
    </lineage>
</organism>
<protein>
    <submittedName>
        <fullName evidence="2">Biotin transport system permease protein</fullName>
    </submittedName>
</protein>
<reference evidence="3" key="1">
    <citation type="submission" date="2016-10" db="EMBL/GenBank/DDBJ databases">
        <authorList>
            <person name="Varghese N."/>
            <person name="Submissions S."/>
        </authorList>
    </citation>
    <scope>NUCLEOTIDE SEQUENCE [LARGE SCALE GENOMIC DNA]</scope>
    <source>
        <strain evidence="3">XBD1002</strain>
    </source>
</reference>
<dbReference type="Proteomes" id="UP000182737">
    <property type="component" value="Unassembled WGS sequence"/>
</dbReference>
<evidence type="ECO:0000256" key="1">
    <source>
        <dbReference type="SAM" id="Phobius"/>
    </source>
</evidence>
<sequence>MTQNTAFSYKQGSSFLHRCPAWVKILILPLISLSIFYLSPYFALVLIALQTLVSFLLHFTVREQARDLKAVFYYAVFLIFVKIIGNLAAAISDGTLSAFELASFPQTVLAFLISEKETWLLLLKLFCVIQTASLIFKTSTSLQIREGLEVMELAVRRTLHLKPLVDGRPNAPVAQAVSLFICFIPQVSKNWQQAERAWKARGGRKSLRMFIVLLPVFFSVGMKQAYNSARAISVRTIIPEHN</sequence>
<keyword evidence="1" id="KW-0472">Membrane</keyword>
<name>A0A1I3I102_9SPIR</name>
<dbReference type="AlphaFoldDB" id="A0A1I3I102"/>